<dbReference type="OrthoDB" id="9806592at2"/>
<keyword evidence="4" id="KW-0378">Hydrolase</keyword>
<protein>
    <submittedName>
        <fullName evidence="8">Phage major capsid protein</fullName>
    </submittedName>
</protein>
<comment type="subcellular location">
    <subcellularLocation>
        <location evidence="1">Virion</location>
    </subcellularLocation>
</comment>
<dbReference type="Pfam" id="PF05065">
    <property type="entry name" value="Phage_capsid"/>
    <property type="match status" value="1"/>
</dbReference>
<dbReference type="RefSeq" id="WP_136781624.1">
    <property type="nucleotide sequence ID" value="NZ_SWCO01000003.1"/>
</dbReference>
<reference evidence="8 9" key="1">
    <citation type="submission" date="2019-04" db="EMBL/GenBank/DDBJ databases">
        <title>Alteromonas portus sp. nov., an alginate lyase-excreting marine bacterium.</title>
        <authorList>
            <person name="Huang H."/>
            <person name="Mo K."/>
            <person name="Bao S."/>
        </authorList>
    </citation>
    <scope>NUCLEOTIDE SEQUENCE [LARGE SCALE GENOMIC DNA]</scope>
    <source>
        <strain evidence="8 9">HB161718</strain>
    </source>
</reference>
<dbReference type="AlphaFoldDB" id="A0A4U0ZGS1"/>
<evidence type="ECO:0000256" key="4">
    <source>
        <dbReference type="ARBA" id="ARBA00022801"/>
    </source>
</evidence>
<gene>
    <name evidence="8" type="ORF">E5672_07450</name>
</gene>
<keyword evidence="3" id="KW-0645">Protease</keyword>
<dbReference type="InterPro" id="IPR054613">
    <property type="entry name" value="Peptidase_S78_dom"/>
</dbReference>
<dbReference type="NCBIfam" id="TIGR01554">
    <property type="entry name" value="major_cap_HK97"/>
    <property type="match status" value="1"/>
</dbReference>
<evidence type="ECO:0000313" key="9">
    <source>
        <dbReference type="Proteomes" id="UP000305471"/>
    </source>
</evidence>
<name>A0A4U0ZGS1_9ALTE</name>
<evidence type="ECO:0000259" key="6">
    <source>
        <dbReference type="Pfam" id="PF04586"/>
    </source>
</evidence>
<keyword evidence="9" id="KW-1185">Reference proteome</keyword>
<evidence type="ECO:0000256" key="5">
    <source>
        <dbReference type="SAM" id="MobiDB-lite"/>
    </source>
</evidence>
<proteinExistence type="predicted"/>
<dbReference type="Pfam" id="PF04586">
    <property type="entry name" value="Peptidase_S78"/>
    <property type="match status" value="1"/>
</dbReference>
<dbReference type="GO" id="GO:0006508">
    <property type="term" value="P:proteolysis"/>
    <property type="evidence" value="ECO:0007669"/>
    <property type="project" value="UniProtKB-KW"/>
</dbReference>
<dbReference type="EMBL" id="SWCO01000003">
    <property type="protein sequence ID" value="TKB03915.1"/>
    <property type="molecule type" value="Genomic_DNA"/>
</dbReference>
<evidence type="ECO:0000313" key="8">
    <source>
        <dbReference type="EMBL" id="TKB03915.1"/>
    </source>
</evidence>
<feature type="region of interest" description="Disordered" evidence="5">
    <location>
        <begin position="189"/>
        <end position="235"/>
    </location>
</feature>
<dbReference type="InterPro" id="IPR024455">
    <property type="entry name" value="Phage_capsid"/>
</dbReference>
<feature type="compositionally biased region" description="Basic and acidic residues" evidence="5">
    <location>
        <begin position="216"/>
        <end position="225"/>
    </location>
</feature>
<evidence type="ECO:0000259" key="7">
    <source>
        <dbReference type="Pfam" id="PF05065"/>
    </source>
</evidence>
<feature type="domain" description="Phage capsid-like C-terminal" evidence="7">
    <location>
        <begin position="365"/>
        <end position="628"/>
    </location>
</feature>
<dbReference type="GO" id="GO:0008233">
    <property type="term" value="F:peptidase activity"/>
    <property type="evidence" value="ECO:0007669"/>
    <property type="project" value="UniProtKB-KW"/>
</dbReference>
<dbReference type="Gene3D" id="3.30.2320.10">
    <property type="entry name" value="hypothetical protein PF0899 domain"/>
    <property type="match status" value="1"/>
</dbReference>
<evidence type="ECO:0000256" key="1">
    <source>
        <dbReference type="ARBA" id="ARBA00004328"/>
    </source>
</evidence>
<sequence>MNVNKVTAAMLRKGQCPVMQRDMEAQIEKVDEESRIVTLSFSSEYEVERWGWVETLGHEEGECDLARINNKGPFLSDHNWNDQRGVIQKAWIEKGRGYAEIKMSRNPLGQQLLIDMQDEIRVNVSVGYRIHAAKLTREENDLDYYRVTHWEPLEISSVSVPADPTVGVGRNAETNDNPVKITTTEVRKMDDIEIQDNNAPDESADRSVSPETTNQTKREFAEPRKVKTAPEASDAQRIAETARQYGATDLGNSFIAKGRSYEEFNTALIRELHGKRKDPEAESTMINLDIGENELRKYSVINALRAVATGNFKKAGLEREVSEAIAKRVGRDADGIYLSYEAMGYGLRQMQLARMQSAGGAGKGAELVATELHAEMYIEALRAQAVVGQLGARMVSGLVGDVDIPKQNGSATFYWVEEDGAATDSDLSFTTVQLRPKTLATAVPITRRIMNQSTPDIEALVMADIMRGQSLGLDQGALYGSGIGNEPTGIANTSGIGAIAFATPNSPTWAETVAFETDVAEANADANTMAYLMRPSLRGKLKTTEKASGTGQFIWQNGRVNDYNAAVTTQMNAGQMLFGDFSQALIGLWGALDVVPDRATKVASGGLVMRLFQDADVAVRHPQAFCLGE</sequence>
<dbReference type="InterPro" id="IPR054612">
    <property type="entry name" value="Phage_capsid-like_C"/>
</dbReference>
<comment type="caution">
    <text evidence="8">The sequence shown here is derived from an EMBL/GenBank/DDBJ whole genome shotgun (WGS) entry which is preliminary data.</text>
</comment>
<keyword evidence="2" id="KW-1188">Viral release from host cell</keyword>
<evidence type="ECO:0000256" key="2">
    <source>
        <dbReference type="ARBA" id="ARBA00022612"/>
    </source>
</evidence>
<feature type="domain" description="Prohead serine protease" evidence="6">
    <location>
        <begin position="72"/>
        <end position="168"/>
    </location>
</feature>
<dbReference type="Proteomes" id="UP000305471">
    <property type="component" value="Unassembled WGS sequence"/>
</dbReference>
<evidence type="ECO:0000256" key="3">
    <source>
        <dbReference type="ARBA" id="ARBA00022670"/>
    </source>
</evidence>
<organism evidence="8 9">
    <name type="scientific">Alteromonas portus</name>
    <dbReference type="NCBI Taxonomy" id="2565549"/>
    <lineage>
        <taxon>Bacteria</taxon>
        <taxon>Pseudomonadati</taxon>
        <taxon>Pseudomonadota</taxon>
        <taxon>Gammaproteobacteria</taxon>
        <taxon>Alteromonadales</taxon>
        <taxon>Alteromonadaceae</taxon>
        <taxon>Alteromonas/Salinimonas group</taxon>
        <taxon>Alteromonas</taxon>
    </lineage>
</organism>
<dbReference type="SUPFAM" id="SSF56563">
    <property type="entry name" value="Major capsid protein gp5"/>
    <property type="match status" value="1"/>
</dbReference>
<dbReference type="Gene3D" id="3.30.2400.10">
    <property type="entry name" value="Major capsid protein gp5"/>
    <property type="match status" value="1"/>
</dbReference>
<accession>A0A4U0ZGS1</accession>